<evidence type="ECO:0000313" key="12">
    <source>
        <dbReference type="EMBL" id="MDH6503029.1"/>
    </source>
</evidence>
<feature type="transmembrane region" description="Helical" evidence="9">
    <location>
        <begin position="67"/>
        <end position="88"/>
    </location>
</feature>
<evidence type="ECO:0000313" key="13">
    <source>
        <dbReference type="Proteomes" id="UP001161160"/>
    </source>
</evidence>
<comment type="subcellular location">
    <subcellularLocation>
        <location evidence="9">Cell membrane</location>
        <topology evidence="9">Multi-pass membrane protein</topology>
    </subcellularLocation>
</comment>
<feature type="transmembrane region" description="Helical" evidence="9">
    <location>
        <begin position="132"/>
        <end position="152"/>
    </location>
</feature>
<dbReference type="GO" id="GO:0006508">
    <property type="term" value="P:proteolysis"/>
    <property type="evidence" value="ECO:0007669"/>
    <property type="project" value="UniProtKB-KW"/>
</dbReference>
<dbReference type="GO" id="GO:0005886">
    <property type="term" value="C:plasma membrane"/>
    <property type="evidence" value="ECO:0007669"/>
    <property type="project" value="UniProtKB-SubCell"/>
</dbReference>
<keyword evidence="8 9" id="KW-0472">Membrane</keyword>
<evidence type="ECO:0000256" key="4">
    <source>
        <dbReference type="ARBA" id="ARBA00022692"/>
    </source>
</evidence>
<dbReference type="PANTHER" id="PTHR33695">
    <property type="entry name" value="LIPOPROTEIN SIGNAL PEPTIDASE"/>
    <property type="match status" value="1"/>
</dbReference>
<sequence length="163" mass="17972">MQTKQELPFKKALAIAIFVILLDQVSKLLALTHLQFGQPEAVLPFMNWLLLFNPGAAFSFLAQGSGWQRWLFTALGLGASLYIVLLLRKSQSDKTLSWALSLILGGALGNVLDRIRFGAVVDFIDLHYATWHWPAFNVADSAICIGAALIVWGELRKAFGKTA</sequence>
<feature type="transmembrane region" description="Helical" evidence="9">
    <location>
        <begin position="95"/>
        <end position="112"/>
    </location>
</feature>
<dbReference type="Proteomes" id="UP001161160">
    <property type="component" value="Unassembled WGS sequence"/>
</dbReference>
<dbReference type="Pfam" id="PF01252">
    <property type="entry name" value="Peptidase_A8"/>
    <property type="match status" value="1"/>
</dbReference>
<keyword evidence="6 9" id="KW-0378">Hydrolase</keyword>
<comment type="caution">
    <text evidence="12">The sequence shown here is derived from an EMBL/GenBank/DDBJ whole genome shotgun (WGS) entry which is preliminary data.</text>
</comment>
<dbReference type="AlphaFoldDB" id="A0AA43M816"/>
<dbReference type="EMBL" id="JARXYA010000001">
    <property type="protein sequence ID" value="MDH6503029.1"/>
    <property type="molecule type" value="Genomic_DNA"/>
</dbReference>
<keyword evidence="7 9" id="KW-1133">Transmembrane helix</keyword>
<evidence type="ECO:0000256" key="3">
    <source>
        <dbReference type="ARBA" id="ARBA00022670"/>
    </source>
</evidence>
<evidence type="ECO:0000256" key="7">
    <source>
        <dbReference type="ARBA" id="ARBA00022989"/>
    </source>
</evidence>
<dbReference type="NCBIfam" id="TIGR00077">
    <property type="entry name" value="lspA"/>
    <property type="match status" value="1"/>
</dbReference>
<organism evidence="12 13">
    <name type="scientific">Polynucleobacter sphagniphilus</name>
    <dbReference type="NCBI Taxonomy" id="1743169"/>
    <lineage>
        <taxon>Bacteria</taxon>
        <taxon>Pseudomonadati</taxon>
        <taxon>Pseudomonadota</taxon>
        <taxon>Betaproteobacteria</taxon>
        <taxon>Burkholderiales</taxon>
        <taxon>Burkholderiaceae</taxon>
        <taxon>Polynucleobacter</taxon>
    </lineage>
</organism>
<feature type="active site" evidence="9">
    <location>
        <position position="140"/>
    </location>
</feature>
<keyword evidence="3 9" id="KW-0645">Protease</keyword>
<comment type="function">
    <text evidence="9 10">This protein specifically catalyzes the removal of signal peptides from prolipoproteins.</text>
</comment>
<evidence type="ECO:0000256" key="1">
    <source>
        <dbReference type="ARBA" id="ARBA00006139"/>
    </source>
</evidence>
<protein>
    <recommendedName>
        <fullName evidence="9">Lipoprotein signal peptidase</fullName>
        <ecNumber evidence="9">3.4.23.36</ecNumber>
    </recommendedName>
    <alternativeName>
        <fullName evidence="9">Prolipoprotein signal peptidase</fullName>
    </alternativeName>
    <alternativeName>
        <fullName evidence="9">Signal peptidase II</fullName>
        <shortName evidence="9">SPase II</shortName>
    </alternativeName>
</protein>
<dbReference type="HAMAP" id="MF_00161">
    <property type="entry name" value="LspA"/>
    <property type="match status" value="1"/>
</dbReference>
<accession>A0AA43M816</accession>
<gene>
    <name evidence="9" type="primary">lspA</name>
    <name evidence="12" type="ORF">M2127_000312</name>
</gene>
<reference evidence="12" key="1">
    <citation type="submission" date="2023-04" db="EMBL/GenBank/DDBJ databases">
        <title>Genome Encyclopedia of Bacteria and Archaea VI: Functional Genomics of Type Strains.</title>
        <authorList>
            <person name="Whitman W."/>
        </authorList>
    </citation>
    <scope>NUCLEOTIDE SEQUENCE</scope>
    <source>
        <strain evidence="12">Enz.4-51</strain>
    </source>
</reference>
<keyword evidence="4 9" id="KW-0812">Transmembrane</keyword>
<evidence type="ECO:0000256" key="8">
    <source>
        <dbReference type="ARBA" id="ARBA00023136"/>
    </source>
</evidence>
<keyword evidence="5 9" id="KW-0064">Aspartyl protease</keyword>
<feature type="active site" evidence="9">
    <location>
        <position position="122"/>
    </location>
</feature>
<evidence type="ECO:0000256" key="9">
    <source>
        <dbReference type="HAMAP-Rule" id="MF_00161"/>
    </source>
</evidence>
<dbReference type="PROSITE" id="PS00855">
    <property type="entry name" value="SPASE_II"/>
    <property type="match status" value="1"/>
</dbReference>
<dbReference type="InterPro" id="IPR001872">
    <property type="entry name" value="Peptidase_A8"/>
</dbReference>
<evidence type="ECO:0000256" key="6">
    <source>
        <dbReference type="ARBA" id="ARBA00022801"/>
    </source>
</evidence>
<evidence type="ECO:0000256" key="5">
    <source>
        <dbReference type="ARBA" id="ARBA00022750"/>
    </source>
</evidence>
<evidence type="ECO:0000256" key="2">
    <source>
        <dbReference type="ARBA" id="ARBA00022475"/>
    </source>
</evidence>
<dbReference type="GeneID" id="83596597"/>
<comment type="similarity">
    <text evidence="1 9 11">Belongs to the peptidase A8 family.</text>
</comment>
<dbReference type="PANTHER" id="PTHR33695:SF1">
    <property type="entry name" value="LIPOPROTEIN SIGNAL PEPTIDASE"/>
    <property type="match status" value="1"/>
</dbReference>
<evidence type="ECO:0000256" key="11">
    <source>
        <dbReference type="RuleBase" id="RU004181"/>
    </source>
</evidence>
<evidence type="ECO:0000256" key="10">
    <source>
        <dbReference type="RuleBase" id="RU000594"/>
    </source>
</evidence>
<dbReference type="GO" id="GO:0004190">
    <property type="term" value="F:aspartic-type endopeptidase activity"/>
    <property type="evidence" value="ECO:0007669"/>
    <property type="project" value="UniProtKB-UniRule"/>
</dbReference>
<keyword evidence="13" id="KW-1185">Reference proteome</keyword>
<dbReference type="RefSeq" id="WP_076023787.1">
    <property type="nucleotide sequence ID" value="NZ_JAQFIK010000003.1"/>
</dbReference>
<name>A0AA43M816_9BURK</name>
<proteinExistence type="inferred from homology"/>
<comment type="pathway">
    <text evidence="9">Protein modification; lipoprotein biosynthesis (signal peptide cleavage).</text>
</comment>
<dbReference type="EC" id="3.4.23.36" evidence="9"/>
<dbReference type="PRINTS" id="PR00781">
    <property type="entry name" value="LIPOSIGPTASE"/>
</dbReference>
<comment type="catalytic activity">
    <reaction evidence="9 10">
        <text>Release of signal peptides from bacterial membrane prolipoproteins. Hydrolyzes -Xaa-Yaa-Zaa-|-(S,diacylglyceryl)Cys-, in which Xaa is hydrophobic (preferably Leu), and Yaa (Ala or Ser) and Zaa (Gly or Ala) have small, neutral side chains.</text>
        <dbReference type="EC" id="3.4.23.36"/>
    </reaction>
</comment>
<keyword evidence="2 9" id="KW-1003">Cell membrane</keyword>
<feature type="transmembrane region" description="Helical" evidence="9">
    <location>
        <begin position="12"/>
        <end position="30"/>
    </location>
</feature>